<proteinExistence type="predicted"/>
<sequence>MIVNQEVVNKGKAQEVMENHPYKATNNKEIPRVEEGKNDYSKGNTMETCTKGIGQEVTTTKIGISTPIPIINNEVSSPADKGKTIGNDEMNTSIKILKSSERDNDVSPINNRKCSAGKLNSHQNNEDFNITGLHEAVSNELVSKENIVEVAIIEIAKAVDLSPRQTESLRGSSTKHKGVKGNKEAPTIKPLTQRLAASKKVNKYSNE</sequence>
<dbReference type="Proteomes" id="UP000826656">
    <property type="component" value="Unassembled WGS sequence"/>
</dbReference>
<name>A0ABQ7UVS3_SOLTU</name>
<gene>
    <name evidence="2" type="ORF">KY290_026154</name>
</gene>
<organism evidence="2 3">
    <name type="scientific">Solanum tuberosum</name>
    <name type="common">Potato</name>
    <dbReference type="NCBI Taxonomy" id="4113"/>
    <lineage>
        <taxon>Eukaryota</taxon>
        <taxon>Viridiplantae</taxon>
        <taxon>Streptophyta</taxon>
        <taxon>Embryophyta</taxon>
        <taxon>Tracheophyta</taxon>
        <taxon>Spermatophyta</taxon>
        <taxon>Magnoliopsida</taxon>
        <taxon>eudicotyledons</taxon>
        <taxon>Gunneridae</taxon>
        <taxon>Pentapetalae</taxon>
        <taxon>asterids</taxon>
        <taxon>lamiids</taxon>
        <taxon>Solanales</taxon>
        <taxon>Solanaceae</taxon>
        <taxon>Solanoideae</taxon>
        <taxon>Solaneae</taxon>
        <taxon>Solanum</taxon>
    </lineage>
</organism>
<feature type="compositionally biased region" description="Polar residues" evidence="1">
    <location>
        <begin position="163"/>
        <end position="172"/>
    </location>
</feature>
<comment type="caution">
    <text evidence="2">The sequence shown here is derived from an EMBL/GenBank/DDBJ whole genome shotgun (WGS) entry which is preliminary data.</text>
</comment>
<protein>
    <submittedName>
        <fullName evidence="2">Uncharacterized protein</fullName>
    </submittedName>
</protein>
<reference evidence="2 3" key="1">
    <citation type="journal article" date="2021" name="bioRxiv">
        <title>Chromosome-scale and haplotype-resolved genome assembly of a tetraploid potato cultivar.</title>
        <authorList>
            <person name="Sun H."/>
            <person name="Jiao W.-B."/>
            <person name="Krause K."/>
            <person name="Campoy J.A."/>
            <person name="Goel M."/>
            <person name="Folz-Donahue K."/>
            <person name="Kukat C."/>
            <person name="Huettel B."/>
            <person name="Schneeberger K."/>
        </authorList>
    </citation>
    <scope>NUCLEOTIDE SEQUENCE [LARGE SCALE GENOMIC DNA]</scope>
    <source>
        <strain evidence="2">SolTubOtavaFocal</strain>
        <tissue evidence="2">Leaves</tissue>
    </source>
</reference>
<evidence type="ECO:0000313" key="2">
    <source>
        <dbReference type="EMBL" id="KAH0755884.1"/>
    </source>
</evidence>
<evidence type="ECO:0000256" key="1">
    <source>
        <dbReference type="SAM" id="MobiDB-lite"/>
    </source>
</evidence>
<accession>A0ABQ7UVS3</accession>
<feature type="region of interest" description="Disordered" evidence="1">
    <location>
        <begin position="163"/>
        <end position="207"/>
    </location>
</feature>
<dbReference type="EMBL" id="JAIVGD010000018">
    <property type="protein sequence ID" value="KAH0755884.1"/>
    <property type="molecule type" value="Genomic_DNA"/>
</dbReference>
<keyword evidence="3" id="KW-1185">Reference proteome</keyword>
<evidence type="ECO:0000313" key="3">
    <source>
        <dbReference type="Proteomes" id="UP000826656"/>
    </source>
</evidence>